<proteinExistence type="inferred from homology"/>
<dbReference type="PANTHER" id="PTHR44329">
    <property type="entry name" value="SERINE/THREONINE-PROTEIN KINASE TNNI3K-RELATED"/>
    <property type="match status" value="1"/>
</dbReference>
<dbReference type="Pfam" id="PF24883">
    <property type="entry name" value="NPHP3_N"/>
    <property type="match status" value="1"/>
</dbReference>
<accession>A0A286UE34</accession>
<sequence length="1104" mass="125388">MESSKVVYYTIDVLKADTIKTWKRRWRPIFLRLISAKGDRSSLLVELSTGGISQETNATKDKTSPTWNRSFPLLSAKSSDKLSVRIHRNTRTSKSVVIGYGDITLDDLLGGNGDKEVSIPLRPSIKPNNKSLGSLLVCLRTSNPGDCAKLALSNLIVDCGETTTDGLEFKIEDIDIDTVIKDSEVVMKSNMPKIFRDAVPGIDAFSNAVERIVDAHPYLKLAWGITTALYDVVQHQMKFDERVKRLVDDIVMAFYIAKDISNIHRQIDSLSHLATELIDFLIECCIRIRAYSLRSFIGRVLNPGEKSEIEECEETIKKLKVDIDSAFSRQDVAINSRRADSDLLRKLYYVLDPIHLSGHDRPHCLKNTRVSIRKEIDDWAQSTTSPNVFLLVGGAGTGKSTISTTIAEEYRRNDSLGCYLFFLRSKSDPMAVIRTVAYNLAVYNQNIAECIEDALRNKGELISATLDTQFDTFLSIPLHQSQIKSKPILVVLDALDECGFQDTRRTLLQVLEDKLSTLPANFRFLITSRPEEDIIGSLSDLSEIRTARLDNYDGTDDVHLYIGTKLDKMREKGMIDVEDLLEFDDMKRKLGETAGGLFIWASTAIKMIEGARGKHTSKLRELSGGSPLYLGALYSEALRDALVWDDETKRLFSDVLGLIMFWGEQMTDLKIGGILGKKEGISEMLSCLRPFVIYDREKTIKLHHISFYDYLINDSTKNEAWYIDEAESRRRIAERRPAWMDRILRFIENGFRVDLRDASGSNIGNDAIVLGLRDQLSELELPGHVLENLTGRIAAYGAYSDIYIGIISREHIDPKIAFEHSRRKIKVAIKKLRFFPQGEEEYMKNFVRELMIWSKLRHPNVLPLLGYYYEGNCPCMISEWMEYRDAVDYMRKNELSAKELLHMFLGIANGVDYIHGENIAHSDLKTNNILITESGRPLVYDFGSSFSLTLNNETTYHPRRNSRFMAPELFISDEEVSKAGDIWALGMTFYHLISKDIPFSRFIGYQVMHAITVLRQLPEYPPSLLDLGSHMSCIWNVLLLCWAHSVDDRLEISEIIRALEICIRIVSGAESEAKYLSVQLLNLLVDGKESRRSHLKEYNGIGLE</sequence>
<keyword evidence="4" id="KW-0067">ATP-binding</keyword>
<dbReference type="Gene3D" id="3.40.50.300">
    <property type="entry name" value="P-loop containing nucleotide triphosphate hydrolases"/>
    <property type="match status" value="1"/>
</dbReference>
<comment type="similarity">
    <text evidence="1">Belongs to the protein kinase superfamily. TKL Ser/Thr protein kinase family. ROCO subfamily.</text>
</comment>
<dbReference type="SMART" id="SM00220">
    <property type="entry name" value="S_TKc"/>
    <property type="match status" value="1"/>
</dbReference>
<comment type="caution">
    <text evidence="7">The sequence shown here is derived from an EMBL/GenBank/DDBJ whole genome shotgun (WGS) entry which is preliminary data.</text>
</comment>
<dbReference type="OrthoDB" id="4760524at2759"/>
<dbReference type="SUPFAM" id="SSF49562">
    <property type="entry name" value="C2 domain (Calcium/lipid-binding domain, CaLB)"/>
    <property type="match status" value="1"/>
</dbReference>
<dbReference type="GO" id="GO:0005524">
    <property type="term" value="F:ATP binding"/>
    <property type="evidence" value="ECO:0007669"/>
    <property type="project" value="UniProtKB-KW"/>
</dbReference>
<dbReference type="InterPro" id="IPR001245">
    <property type="entry name" value="Ser-Thr/Tyr_kinase_cat_dom"/>
</dbReference>
<evidence type="ECO:0000256" key="1">
    <source>
        <dbReference type="ARBA" id="ARBA00008171"/>
    </source>
</evidence>
<gene>
    <name evidence="7" type="ORF">PNOK_0623100</name>
</gene>
<dbReference type="SUPFAM" id="SSF52540">
    <property type="entry name" value="P-loop containing nucleoside triphosphate hydrolases"/>
    <property type="match status" value="1"/>
</dbReference>
<dbReference type="PROSITE" id="PS50837">
    <property type="entry name" value="NACHT"/>
    <property type="match status" value="1"/>
</dbReference>
<evidence type="ECO:0000313" key="8">
    <source>
        <dbReference type="Proteomes" id="UP000217199"/>
    </source>
</evidence>
<reference evidence="7 8" key="1">
    <citation type="journal article" date="2017" name="Mol. Ecol.">
        <title>Comparative and population genomic landscape of Phellinus noxius: A hypervariable fungus causing root rot in trees.</title>
        <authorList>
            <person name="Chung C.L."/>
            <person name="Lee T.J."/>
            <person name="Akiba M."/>
            <person name="Lee H.H."/>
            <person name="Kuo T.H."/>
            <person name="Liu D."/>
            <person name="Ke H.M."/>
            <person name="Yokoi T."/>
            <person name="Roa M.B."/>
            <person name="Lu M.J."/>
            <person name="Chang Y.Y."/>
            <person name="Ann P.J."/>
            <person name="Tsai J.N."/>
            <person name="Chen C.Y."/>
            <person name="Tzean S.S."/>
            <person name="Ota Y."/>
            <person name="Hattori T."/>
            <person name="Sahashi N."/>
            <person name="Liou R.F."/>
            <person name="Kikuchi T."/>
            <person name="Tsai I.J."/>
        </authorList>
    </citation>
    <scope>NUCLEOTIDE SEQUENCE [LARGE SCALE GENOMIC DNA]</scope>
    <source>
        <strain evidence="7 8">FFPRI411160</strain>
    </source>
</reference>
<evidence type="ECO:0000259" key="5">
    <source>
        <dbReference type="PROSITE" id="PS50011"/>
    </source>
</evidence>
<evidence type="ECO:0000256" key="3">
    <source>
        <dbReference type="ARBA" id="ARBA00022741"/>
    </source>
</evidence>
<dbReference type="PROSITE" id="PS00108">
    <property type="entry name" value="PROTEIN_KINASE_ST"/>
    <property type="match status" value="1"/>
</dbReference>
<dbReference type="Gene3D" id="2.60.40.150">
    <property type="entry name" value="C2 domain"/>
    <property type="match status" value="1"/>
</dbReference>
<dbReference type="InterPro" id="IPR011009">
    <property type="entry name" value="Kinase-like_dom_sf"/>
</dbReference>
<dbReference type="STRING" id="2282107.A0A286UE34"/>
<name>A0A286UE34_9AGAM</name>
<feature type="domain" description="NACHT" evidence="6">
    <location>
        <begin position="387"/>
        <end position="530"/>
    </location>
</feature>
<dbReference type="InterPro" id="IPR051681">
    <property type="entry name" value="Ser/Thr_Kinases-Pseudokinases"/>
</dbReference>
<dbReference type="GO" id="GO:0004674">
    <property type="term" value="F:protein serine/threonine kinase activity"/>
    <property type="evidence" value="ECO:0007669"/>
    <property type="project" value="TreeGrafter"/>
</dbReference>
<dbReference type="PROSITE" id="PS50011">
    <property type="entry name" value="PROTEIN_KINASE_DOM"/>
    <property type="match status" value="1"/>
</dbReference>
<dbReference type="InParanoid" id="A0A286UE34"/>
<keyword evidence="8" id="KW-1185">Reference proteome</keyword>
<evidence type="ECO:0000256" key="2">
    <source>
        <dbReference type="ARBA" id="ARBA00022737"/>
    </source>
</evidence>
<dbReference type="AlphaFoldDB" id="A0A286UE34"/>
<dbReference type="Proteomes" id="UP000217199">
    <property type="component" value="Unassembled WGS sequence"/>
</dbReference>
<dbReference type="EMBL" id="NBII01000006">
    <property type="protein sequence ID" value="PAV17745.1"/>
    <property type="molecule type" value="Genomic_DNA"/>
</dbReference>
<evidence type="ECO:0000256" key="4">
    <source>
        <dbReference type="ARBA" id="ARBA00022840"/>
    </source>
</evidence>
<organism evidence="7 8">
    <name type="scientific">Pyrrhoderma noxium</name>
    <dbReference type="NCBI Taxonomy" id="2282107"/>
    <lineage>
        <taxon>Eukaryota</taxon>
        <taxon>Fungi</taxon>
        <taxon>Dikarya</taxon>
        <taxon>Basidiomycota</taxon>
        <taxon>Agaricomycotina</taxon>
        <taxon>Agaricomycetes</taxon>
        <taxon>Hymenochaetales</taxon>
        <taxon>Hymenochaetaceae</taxon>
        <taxon>Pyrrhoderma</taxon>
    </lineage>
</organism>
<dbReference type="InterPro" id="IPR027417">
    <property type="entry name" value="P-loop_NTPase"/>
</dbReference>
<dbReference type="InterPro" id="IPR008271">
    <property type="entry name" value="Ser/Thr_kinase_AS"/>
</dbReference>
<keyword evidence="2" id="KW-0677">Repeat</keyword>
<dbReference type="InterPro" id="IPR007111">
    <property type="entry name" value="NACHT_NTPase"/>
</dbReference>
<feature type="domain" description="Protein kinase" evidence="5">
    <location>
        <begin position="788"/>
        <end position="1063"/>
    </location>
</feature>
<keyword evidence="3" id="KW-0547">Nucleotide-binding</keyword>
<dbReference type="Gene3D" id="1.10.510.10">
    <property type="entry name" value="Transferase(Phosphotransferase) domain 1"/>
    <property type="match status" value="1"/>
</dbReference>
<dbReference type="Pfam" id="PF07714">
    <property type="entry name" value="PK_Tyr_Ser-Thr"/>
    <property type="match status" value="1"/>
</dbReference>
<dbReference type="InterPro" id="IPR056884">
    <property type="entry name" value="NPHP3-like_N"/>
</dbReference>
<evidence type="ECO:0000313" key="7">
    <source>
        <dbReference type="EMBL" id="PAV17745.1"/>
    </source>
</evidence>
<protein>
    <submittedName>
        <fullName evidence="7">WD40 domain containing protein</fullName>
    </submittedName>
</protein>
<dbReference type="InterPro" id="IPR000719">
    <property type="entry name" value="Prot_kinase_dom"/>
</dbReference>
<dbReference type="InterPro" id="IPR035892">
    <property type="entry name" value="C2_domain_sf"/>
</dbReference>
<dbReference type="SUPFAM" id="SSF56112">
    <property type="entry name" value="Protein kinase-like (PK-like)"/>
    <property type="match status" value="1"/>
</dbReference>
<dbReference type="PANTHER" id="PTHR44329:SF298">
    <property type="entry name" value="MIXED LINEAGE KINASE DOMAIN-LIKE PROTEIN"/>
    <property type="match status" value="1"/>
</dbReference>
<evidence type="ECO:0000259" key="6">
    <source>
        <dbReference type="PROSITE" id="PS50837"/>
    </source>
</evidence>